<sequence>MMPASTKNRTGVLFSNLDVWFMVFLLYPVRQNNSTKHLPIEPQPCHHRVAFYDHANLARHPASLRTDAEIPEKKCV</sequence>
<accession>A0A1W6SMM3</accession>
<evidence type="ECO:0000313" key="2">
    <source>
        <dbReference type="Proteomes" id="UP000012179"/>
    </source>
</evidence>
<reference evidence="1 2" key="1">
    <citation type="journal article" date="2015" name="Int. J. Syst. Evol. Microbiol.">
        <title>Nitrosospira lacus sp. nov., a psychrotolerant, ammonia-oxidizing bacterium from sandy lake sediment.</title>
        <authorList>
            <person name="Urakawa H."/>
            <person name="Garcia J.C."/>
            <person name="Nielsen J.L."/>
            <person name="Le V.Q."/>
            <person name="Kozlowski J.A."/>
            <person name="Stein L.Y."/>
            <person name="Lim C.K."/>
            <person name="Pommerening-Roser A."/>
            <person name="Martens-Habbena W."/>
            <person name="Stahl D.A."/>
            <person name="Klotz M.G."/>
        </authorList>
    </citation>
    <scope>NUCLEOTIDE SEQUENCE [LARGE SCALE GENOMIC DNA]</scope>
    <source>
        <strain evidence="1 2">APG3</strain>
    </source>
</reference>
<organism evidence="1 2">
    <name type="scientific">Nitrosospira lacus</name>
    <dbReference type="NCBI Taxonomy" id="1288494"/>
    <lineage>
        <taxon>Bacteria</taxon>
        <taxon>Pseudomonadati</taxon>
        <taxon>Pseudomonadota</taxon>
        <taxon>Betaproteobacteria</taxon>
        <taxon>Nitrosomonadales</taxon>
        <taxon>Nitrosomonadaceae</taxon>
        <taxon>Nitrosospira</taxon>
    </lineage>
</organism>
<dbReference type="AlphaFoldDB" id="A0A1W6SMM3"/>
<dbReference type="Proteomes" id="UP000012179">
    <property type="component" value="Chromosome"/>
</dbReference>
<proteinExistence type="predicted"/>
<dbReference type="EMBL" id="CP021106">
    <property type="protein sequence ID" value="ARO87060.1"/>
    <property type="molecule type" value="Genomic_DNA"/>
</dbReference>
<evidence type="ECO:0000313" key="1">
    <source>
        <dbReference type="EMBL" id="ARO87060.1"/>
    </source>
</evidence>
<name>A0A1W6SMM3_9PROT</name>
<gene>
    <name evidence="1" type="ORF">EBAPG3_004320</name>
</gene>
<keyword evidence="2" id="KW-1185">Reference proteome</keyword>
<protein>
    <submittedName>
        <fullName evidence="1">Uncharacterized protein</fullName>
    </submittedName>
</protein>
<dbReference type="KEGG" id="nlc:EBAPG3_004320"/>